<dbReference type="VEuPathDB" id="VectorBase:ISCP_011681"/>
<dbReference type="VEuPathDB" id="VectorBase:ISCI010133"/>
<reference evidence="3" key="2">
    <citation type="submission" date="2020-05" db="UniProtKB">
        <authorList>
            <consortium name="EnsemblMetazoa"/>
        </authorList>
    </citation>
    <scope>IDENTIFICATION</scope>
    <source>
        <strain evidence="3">wikel</strain>
    </source>
</reference>
<gene>
    <name evidence="2" type="ORF">IscW_ISCW010133</name>
</gene>
<dbReference type="VEuPathDB" id="VectorBase:ISCW010133"/>
<dbReference type="PaxDb" id="6945-B7Q0V7"/>
<feature type="non-terminal residue" evidence="2">
    <location>
        <position position="135"/>
    </location>
</feature>
<sequence length="135" mass="16078">FLQDKTVQNCNYYCETVKGSDDFVNKYYKEGTKCKYTEQLTSECKDNLCQHPEYIKKMKEDKGKNQENKKEGNQNEEEKKKEENKEEGEKKEEKDKEENKEEGKNEEEKNKEENKEEGKKDNEQNGEKADQGEKE</sequence>
<protein>
    <submittedName>
        <fullName evidence="2 3">Secreted protein, putative</fullName>
    </submittedName>
</protein>
<name>B7Q0V7_IXOSC</name>
<reference evidence="2 4" key="1">
    <citation type="submission" date="2008-03" db="EMBL/GenBank/DDBJ databases">
        <title>Annotation of Ixodes scapularis.</title>
        <authorList>
            <consortium name="Ixodes scapularis Genome Project Consortium"/>
            <person name="Caler E."/>
            <person name="Hannick L.I."/>
            <person name="Bidwell S."/>
            <person name="Joardar V."/>
            <person name="Thiagarajan M."/>
            <person name="Amedeo P."/>
            <person name="Galinsky K.J."/>
            <person name="Schobel S."/>
            <person name="Inman J."/>
            <person name="Hostetler J."/>
            <person name="Miller J."/>
            <person name="Hammond M."/>
            <person name="Megy K."/>
            <person name="Lawson D."/>
            <person name="Kodira C."/>
            <person name="Sutton G."/>
            <person name="Meyer J."/>
            <person name="Hill C.A."/>
            <person name="Birren B."/>
            <person name="Nene V."/>
            <person name="Collins F."/>
            <person name="Alarcon-Chaidez F."/>
            <person name="Wikel S."/>
            <person name="Strausberg R."/>
        </authorList>
    </citation>
    <scope>NUCLEOTIDE SEQUENCE [LARGE SCALE GENOMIC DNA]</scope>
    <source>
        <strain evidence="4">Wikel</strain>
        <strain evidence="2">Wikel colony</strain>
    </source>
</reference>
<dbReference type="EMBL" id="DS834206">
    <property type="protein sequence ID" value="EEC12479.1"/>
    <property type="molecule type" value="Genomic_DNA"/>
</dbReference>
<proteinExistence type="predicted"/>
<dbReference type="EnsemblMetazoa" id="ISCW010133-RA">
    <property type="protein sequence ID" value="ISCW010133-PA"/>
    <property type="gene ID" value="ISCW010133"/>
</dbReference>
<dbReference type="EMBL" id="ABJB010582247">
    <property type="status" value="NOT_ANNOTATED_CDS"/>
    <property type="molecule type" value="Genomic_DNA"/>
</dbReference>
<evidence type="ECO:0000313" key="3">
    <source>
        <dbReference type="EnsemblMetazoa" id="ISCW010133-PA"/>
    </source>
</evidence>
<keyword evidence="4" id="KW-1185">Reference proteome</keyword>
<evidence type="ECO:0000313" key="4">
    <source>
        <dbReference type="Proteomes" id="UP000001555"/>
    </source>
</evidence>
<dbReference type="Proteomes" id="UP000001555">
    <property type="component" value="Unassembled WGS sequence"/>
</dbReference>
<organism>
    <name type="scientific">Ixodes scapularis</name>
    <name type="common">Black-legged tick</name>
    <name type="synonym">Deer tick</name>
    <dbReference type="NCBI Taxonomy" id="6945"/>
    <lineage>
        <taxon>Eukaryota</taxon>
        <taxon>Metazoa</taxon>
        <taxon>Ecdysozoa</taxon>
        <taxon>Arthropoda</taxon>
        <taxon>Chelicerata</taxon>
        <taxon>Arachnida</taxon>
        <taxon>Acari</taxon>
        <taxon>Parasitiformes</taxon>
        <taxon>Ixodida</taxon>
        <taxon>Ixodoidea</taxon>
        <taxon>Ixodidae</taxon>
        <taxon>Ixodinae</taxon>
        <taxon>Ixodes</taxon>
    </lineage>
</organism>
<accession>B7Q0V7</accession>
<evidence type="ECO:0000256" key="1">
    <source>
        <dbReference type="SAM" id="MobiDB-lite"/>
    </source>
</evidence>
<evidence type="ECO:0000313" key="2">
    <source>
        <dbReference type="EMBL" id="EEC12479.1"/>
    </source>
</evidence>
<dbReference type="EMBL" id="ABJB010846266">
    <property type="status" value="NOT_ANNOTATED_CDS"/>
    <property type="molecule type" value="Genomic_DNA"/>
</dbReference>
<dbReference type="HOGENOM" id="CLU_1890945_0_0_1"/>
<feature type="region of interest" description="Disordered" evidence="1">
    <location>
        <begin position="57"/>
        <end position="135"/>
    </location>
</feature>
<feature type="non-terminal residue" evidence="2">
    <location>
        <position position="1"/>
    </location>
</feature>
<dbReference type="AlphaFoldDB" id="B7Q0V7"/>